<organism evidence="3 4">
    <name type="scientific">Prorocentrum cordatum</name>
    <dbReference type="NCBI Taxonomy" id="2364126"/>
    <lineage>
        <taxon>Eukaryota</taxon>
        <taxon>Sar</taxon>
        <taxon>Alveolata</taxon>
        <taxon>Dinophyceae</taxon>
        <taxon>Prorocentrales</taxon>
        <taxon>Prorocentraceae</taxon>
        <taxon>Prorocentrum</taxon>
    </lineage>
</organism>
<reference evidence="3" key="1">
    <citation type="submission" date="2023-10" db="EMBL/GenBank/DDBJ databases">
        <authorList>
            <person name="Chen Y."/>
            <person name="Shah S."/>
            <person name="Dougan E. K."/>
            <person name="Thang M."/>
            <person name="Chan C."/>
        </authorList>
    </citation>
    <scope>NUCLEOTIDE SEQUENCE [LARGE SCALE GENOMIC DNA]</scope>
</reference>
<accession>A0ABN9WER0</accession>
<proteinExistence type="predicted"/>
<gene>
    <name evidence="3" type="ORF">PCOR1329_LOCUS66653</name>
</gene>
<feature type="region of interest" description="Disordered" evidence="2">
    <location>
        <begin position="1468"/>
        <end position="1494"/>
    </location>
</feature>
<sequence length="2012" mass="218638">GALAESLLELLGFEWVVSGRSRHPAYGSQCAPHLVLGTPMGSISYANFCHCYRRELARLAGPHGARTSRWVRFLDSKRGPDTGLLMASLFLYRATADPPAGPSGRGGPRGAGFLPLTTWSRERLALMSASLGDQHLPGGPEVQVQCPDEPRPRHRRAVMRRCPLEARRRVMEGEPLADANSIYWITTPDFDVYSEELSAPPLTGVAGTAPDGGALVPAPGIGRAAHLKRARAFSPLPTPAAFAEALRAGLGEVAQLVGVFGIAGGPALGGRRRVSNSGLGDSDFTSDAKDRCLRAPGIALASRGGELMVLVDCSDAAAAAAPEQGARVLEISRDELGNRRRGVMGAIDCCAEGAWVSWPLTGPRTAMWCLTFTAQTNGHPRARRARWKHACRLASGDHEAAMKGLGRALTHDRLAVPEFVFAVFFLRRVQLAEFRRRRLLLRPDDYGGDSANDEFFYLGLGEASGHVMSRPALEERVAPELRRESTVAMGRRKLREGRQLARASPGAAPTQAAAAAVALAADPLRSPASAPAANSKAVAKPKGESATRRVGIFQTYFELFLLRRARPWKPSRSFAALERASTVGILCVRQKSGMRRRILGARPVNARFQEAGRTILPMPCVWASVELQPEDELVFSQMDLVAVAACVDIAAIACADEKRVTVAADAVIRQLEADGLDCKTIEHGPDIAHFTGLGLHRASGRISAGHWRCWAGRPGLSHVVAVGHASGPEIHSLLGHYTWSAILRRRWLSPPHACYCFVDKAGLDWVPLWPSVRRLVGWMISLPPLAYADAKPPLVWQRDRDRLRGRRPDRQRGFLCRSEVQARAWRRQRGRWRFAVADAAQARAAALAAAASPAAAAAGADAEAASSVLGVAYNHLDGSAIGDFSSWQLRVRGRWRRAEGIASTGGRLRSLPPDKRFGQLKASTIVTSTSFNPADGPSRLKGPVVRGGGADPRDARGRVGSADAQLRARAAAVEAFARDELRRGGAAGAAAFGRWAPPPPLDLAGADDAIGDWHSAASSADSSSSSDDEGACAEAHRARASVCRDLGAPFLGANRATRNSATLCDRCLSDFRKWAAMAGMPLFAPAEIDFALEEHLEDLYFSGFNHDAGETVVVGVEFRIPELQIPGGTVLPRAKNALRSFRRLAPGRTFAPLSATGGQLVPPRPGAATASWALLLAPSELSVASKTHEFDESLLLNNVEFGPPRPEMSALFLDSDEQRHLEAQPAAATKMARALLLAAVALAPWACAQGPTPVQKVIELLEGMLAKGKEDKKAEQVNYAAFSQFCEDTEVETSRNIKEAEEKIATLKADIEEYKAEAARLQEEAKLLEGDISAWQGDDKAATKVRDIEKAAYDELHQDYSESVSALKRAIEVLKAKAHDLPQASMAQLSALQTRRLIPKEARQALAAFLQDGQGPEAPDAMGYEFHAHGIIEMLEKLLDKFTAERTGIENQERTNLHEYELLIQPESASPQQPPALLSAQRQPGGLAPRQPATCSQKGEQFQARQQLRAEELVAVEKAIEIIKGETVTGYAEKHLPTLMHVQAIGRSLAALRSDAHSAHVQKRVAAFLRRQASRTGSRVLSMLAARVEADPFAKVKQLIKDLITRLLEEASDEAEHKSWCDTELSTNEQTRKEKTAQVEILHAEKDGLETSIAKLAEELSKLADAIADLDKAMAEATDLRTTEKAKNDETIDESQQAQKAVAQALVVLKEFYAKAAEATALVQQEPLGRVEPPRNPDIPKMYKSAYKGMGGEAKGVVGMLEVIETDFARLEADTKAAEAAAQKEYDMFMADSKEDKATKEKEVENKNFKKQDEAQALVVTQKNLEGTQKELDASLAYFDKLKPSCIDVGVAYEDRVERRKEEIASLQEVEPLPNSAQKHRSYVDAWLPGDAEVGGPCALLPLLVHWASLPFRPRLMHHFLHARFPEELPLQLLANGSAGELVAAYRRAGARGRAAWMQFLARRSPRHAWLRFGNSSSRLARACCNLGSERMWGLRIGGYRRQAHSTADNVR</sequence>
<dbReference type="Proteomes" id="UP001189429">
    <property type="component" value="Unassembled WGS sequence"/>
</dbReference>
<keyword evidence="1" id="KW-0175">Coiled coil</keyword>
<feature type="coiled-coil region" evidence="1">
    <location>
        <begin position="1290"/>
        <end position="1377"/>
    </location>
</feature>
<feature type="region of interest" description="Disordered" evidence="2">
    <location>
        <begin position="928"/>
        <end position="962"/>
    </location>
</feature>
<feature type="coiled-coil region" evidence="1">
    <location>
        <begin position="1639"/>
        <end position="1683"/>
    </location>
</feature>
<evidence type="ECO:0000313" key="3">
    <source>
        <dbReference type="EMBL" id="CAK0884875.1"/>
    </source>
</evidence>
<keyword evidence="4" id="KW-1185">Reference proteome</keyword>
<dbReference type="EMBL" id="CAUYUJ010018601">
    <property type="protein sequence ID" value="CAK0884875.1"/>
    <property type="molecule type" value="Genomic_DNA"/>
</dbReference>
<feature type="non-terminal residue" evidence="3">
    <location>
        <position position="1"/>
    </location>
</feature>
<evidence type="ECO:0000256" key="2">
    <source>
        <dbReference type="SAM" id="MobiDB-lite"/>
    </source>
</evidence>
<comment type="caution">
    <text evidence="3">The sequence shown here is derived from an EMBL/GenBank/DDBJ whole genome shotgun (WGS) entry which is preliminary data.</text>
</comment>
<evidence type="ECO:0000256" key="1">
    <source>
        <dbReference type="SAM" id="Coils"/>
    </source>
</evidence>
<protein>
    <submittedName>
        <fullName evidence="3">Uncharacterized protein</fullName>
    </submittedName>
</protein>
<evidence type="ECO:0000313" key="4">
    <source>
        <dbReference type="Proteomes" id="UP001189429"/>
    </source>
</evidence>
<name>A0ABN9WER0_9DINO</name>